<feature type="transmembrane region" description="Helical" evidence="8">
    <location>
        <begin position="281"/>
        <end position="303"/>
    </location>
</feature>
<dbReference type="PANTHER" id="PTHR47019">
    <property type="entry name" value="LIPID II FLIPPASE MURJ"/>
    <property type="match status" value="1"/>
</dbReference>
<evidence type="ECO:0000256" key="8">
    <source>
        <dbReference type="SAM" id="Phobius"/>
    </source>
</evidence>
<keyword evidence="4" id="KW-0133">Cell shape</keyword>
<dbReference type="CDD" id="cd13123">
    <property type="entry name" value="MATE_MurJ_like"/>
    <property type="match status" value="1"/>
</dbReference>
<keyword evidence="2" id="KW-1003">Cell membrane</keyword>
<evidence type="ECO:0000256" key="2">
    <source>
        <dbReference type="ARBA" id="ARBA00022475"/>
    </source>
</evidence>
<feature type="transmembrane region" description="Helical" evidence="8">
    <location>
        <begin position="323"/>
        <end position="344"/>
    </location>
</feature>
<dbReference type="InterPro" id="IPR004268">
    <property type="entry name" value="MurJ"/>
</dbReference>
<feature type="transmembrane region" description="Helical" evidence="8">
    <location>
        <begin position="500"/>
        <end position="520"/>
    </location>
</feature>
<dbReference type="PANTHER" id="PTHR47019:SF1">
    <property type="entry name" value="LIPID II FLIPPASE MURJ"/>
    <property type="match status" value="1"/>
</dbReference>
<evidence type="ECO:0000256" key="6">
    <source>
        <dbReference type="ARBA" id="ARBA00022989"/>
    </source>
</evidence>
<name>A0A8J3JGN1_9ACTN</name>
<dbReference type="Proteomes" id="UP000601223">
    <property type="component" value="Unassembled WGS sequence"/>
</dbReference>
<protein>
    <submittedName>
        <fullName evidence="9">Lipid II flippase MurJ</fullName>
    </submittedName>
</protein>
<feature type="transmembrane region" description="Helical" evidence="8">
    <location>
        <begin position="171"/>
        <end position="194"/>
    </location>
</feature>
<keyword evidence="6 8" id="KW-1133">Transmembrane helix</keyword>
<feature type="transmembrane region" description="Helical" evidence="8">
    <location>
        <begin position="65"/>
        <end position="83"/>
    </location>
</feature>
<feature type="transmembrane region" description="Helical" evidence="8">
    <location>
        <begin position="540"/>
        <end position="561"/>
    </location>
</feature>
<feature type="transmembrane region" description="Helical" evidence="8">
    <location>
        <begin position="236"/>
        <end position="260"/>
    </location>
</feature>
<keyword evidence="3 8" id="KW-0812">Transmembrane</keyword>
<sequence length="579" mass="60922">MTAPDRTPPIDSENTTVMPRVVSAGLPAEELEASAEPSFEEEHKGAAGNSAMMAVGSLVSRGTGFLRTAVMAAALGGGLVGNAYTTAQIFPGMIYELLLGGILSSVLVPMLVRARKSDPDRGQAYTQRLLTLAVIVLGITTVLAVICAPLLTIAYASDEATDAQKHLITTLSYLMLPTIFFYGLTGLCSAVLNTRGQFAAPMWTPILNNAVVIATGVTYLVIFGDAQIDPEQMTPARILVLGGGVLLGIVVQALGLLPALRKVGFRWRARFDFRELGLRRLATVGGWMFCYVIVNQLALLVLTNLLNRAGHVGGAGPMIYNNVFLLMMMAHGIVAVSIITALLPRMSAAASEGRAGDIAADLSKGIRTVVVMLAPVAVTYVVLALPISIALFERGAFHRADSIQTAPVLAMAGLALLPFAISQLFNFSYYSLQDTKTPALINLPVITMRLAIQLGWWAAFAAATTAVGMMLGNAVSYVFAALLSAALLKRRIGLIGLRRISVTVAKVVVAGLIAAAAGYGTVQLLFMGATQSEVSGFTSWVTLATGGIVICGVYGAAALALKIGEVQDVLGMVRRKLGR</sequence>
<feature type="transmembrane region" description="Helical" evidence="8">
    <location>
        <begin position="439"/>
        <end position="460"/>
    </location>
</feature>
<comment type="caution">
    <text evidence="9">The sequence shown here is derived from an EMBL/GenBank/DDBJ whole genome shotgun (WGS) entry which is preliminary data.</text>
</comment>
<dbReference type="PRINTS" id="PR01806">
    <property type="entry name" value="VIRFACTRMVIN"/>
</dbReference>
<dbReference type="GO" id="GO:0034204">
    <property type="term" value="P:lipid translocation"/>
    <property type="evidence" value="ECO:0007669"/>
    <property type="project" value="TreeGrafter"/>
</dbReference>
<keyword evidence="7 8" id="KW-0472">Membrane</keyword>
<evidence type="ECO:0000256" key="4">
    <source>
        <dbReference type="ARBA" id="ARBA00022960"/>
    </source>
</evidence>
<dbReference type="NCBIfam" id="TIGR01695">
    <property type="entry name" value="murJ_mviN"/>
    <property type="match status" value="1"/>
</dbReference>
<dbReference type="RefSeq" id="WP_239126080.1">
    <property type="nucleotide sequence ID" value="NZ_BONF01000038.1"/>
</dbReference>
<evidence type="ECO:0000313" key="9">
    <source>
        <dbReference type="EMBL" id="GIF84542.1"/>
    </source>
</evidence>
<proteinExistence type="predicted"/>
<organism evidence="9 10">
    <name type="scientific">Catellatospora bangladeshensis</name>
    <dbReference type="NCBI Taxonomy" id="310355"/>
    <lineage>
        <taxon>Bacteria</taxon>
        <taxon>Bacillati</taxon>
        <taxon>Actinomycetota</taxon>
        <taxon>Actinomycetes</taxon>
        <taxon>Micromonosporales</taxon>
        <taxon>Micromonosporaceae</taxon>
        <taxon>Catellatospora</taxon>
    </lineage>
</organism>
<gene>
    <name evidence="9" type="primary">mviN</name>
    <name evidence="9" type="ORF">Cba03nite_58910</name>
</gene>
<dbReference type="GO" id="GO:0008360">
    <property type="term" value="P:regulation of cell shape"/>
    <property type="evidence" value="ECO:0007669"/>
    <property type="project" value="UniProtKB-KW"/>
</dbReference>
<evidence type="ECO:0000313" key="10">
    <source>
        <dbReference type="Proteomes" id="UP000601223"/>
    </source>
</evidence>
<keyword evidence="5" id="KW-0573">Peptidoglycan synthesis</keyword>
<accession>A0A8J3JGN1</accession>
<dbReference type="GO" id="GO:0005886">
    <property type="term" value="C:plasma membrane"/>
    <property type="evidence" value="ECO:0007669"/>
    <property type="project" value="UniProtKB-SubCell"/>
</dbReference>
<feature type="transmembrane region" description="Helical" evidence="8">
    <location>
        <begin position="404"/>
        <end position="427"/>
    </location>
</feature>
<evidence type="ECO:0000256" key="7">
    <source>
        <dbReference type="ARBA" id="ARBA00023136"/>
    </source>
</evidence>
<feature type="transmembrane region" description="Helical" evidence="8">
    <location>
        <begin position="89"/>
        <end position="108"/>
    </location>
</feature>
<evidence type="ECO:0000256" key="1">
    <source>
        <dbReference type="ARBA" id="ARBA00004651"/>
    </source>
</evidence>
<dbReference type="AlphaFoldDB" id="A0A8J3JGN1"/>
<dbReference type="GO" id="GO:0015648">
    <property type="term" value="F:lipid-linked peptidoglycan transporter activity"/>
    <property type="evidence" value="ECO:0007669"/>
    <property type="project" value="TreeGrafter"/>
</dbReference>
<evidence type="ECO:0000256" key="3">
    <source>
        <dbReference type="ARBA" id="ARBA00022692"/>
    </source>
</evidence>
<dbReference type="Pfam" id="PF03023">
    <property type="entry name" value="MurJ"/>
    <property type="match status" value="1"/>
</dbReference>
<evidence type="ECO:0000256" key="5">
    <source>
        <dbReference type="ARBA" id="ARBA00022984"/>
    </source>
</evidence>
<feature type="transmembrane region" description="Helical" evidence="8">
    <location>
        <begin position="466"/>
        <end position="488"/>
    </location>
</feature>
<comment type="subcellular location">
    <subcellularLocation>
        <location evidence="1">Cell membrane</location>
        <topology evidence="1">Multi-pass membrane protein</topology>
    </subcellularLocation>
</comment>
<feature type="transmembrane region" description="Helical" evidence="8">
    <location>
        <begin position="365"/>
        <end position="392"/>
    </location>
</feature>
<dbReference type="GO" id="GO:0009252">
    <property type="term" value="P:peptidoglycan biosynthetic process"/>
    <property type="evidence" value="ECO:0007669"/>
    <property type="project" value="UniProtKB-KW"/>
</dbReference>
<keyword evidence="10" id="KW-1185">Reference proteome</keyword>
<dbReference type="EMBL" id="BONF01000038">
    <property type="protein sequence ID" value="GIF84542.1"/>
    <property type="molecule type" value="Genomic_DNA"/>
</dbReference>
<reference evidence="9 10" key="1">
    <citation type="submission" date="2021-01" db="EMBL/GenBank/DDBJ databases">
        <title>Whole genome shotgun sequence of Catellatospora bangladeshensis NBRC 107357.</title>
        <authorList>
            <person name="Komaki H."/>
            <person name="Tamura T."/>
        </authorList>
    </citation>
    <scope>NUCLEOTIDE SEQUENCE [LARGE SCALE GENOMIC DNA]</scope>
    <source>
        <strain evidence="9 10">NBRC 107357</strain>
    </source>
</reference>
<dbReference type="InterPro" id="IPR051050">
    <property type="entry name" value="Lipid_II_flippase_MurJ/MviN"/>
</dbReference>
<feature type="transmembrane region" description="Helical" evidence="8">
    <location>
        <begin position="206"/>
        <end position="224"/>
    </location>
</feature>
<feature type="transmembrane region" description="Helical" evidence="8">
    <location>
        <begin position="129"/>
        <end position="151"/>
    </location>
</feature>